<dbReference type="EMBL" id="VSSQ01002259">
    <property type="protein sequence ID" value="MPM14314.1"/>
    <property type="molecule type" value="Genomic_DNA"/>
</dbReference>
<dbReference type="Pfam" id="PF00011">
    <property type="entry name" value="HSP20"/>
    <property type="match status" value="1"/>
</dbReference>
<proteinExistence type="predicted"/>
<feature type="domain" description="SHSP" evidence="1">
    <location>
        <begin position="33"/>
        <end position="144"/>
    </location>
</feature>
<evidence type="ECO:0000259" key="1">
    <source>
        <dbReference type="PROSITE" id="PS01031"/>
    </source>
</evidence>
<dbReference type="InterPro" id="IPR008978">
    <property type="entry name" value="HSP20-like_chaperone"/>
</dbReference>
<dbReference type="Gene3D" id="2.60.40.790">
    <property type="match status" value="1"/>
</dbReference>
<keyword evidence="2" id="KW-0346">Stress response</keyword>
<dbReference type="AlphaFoldDB" id="A0A644XJR7"/>
<evidence type="ECO:0000313" key="2">
    <source>
        <dbReference type="EMBL" id="MPM14314.1"/>
    </source>
</evidence>
<dbReference type="PANTHER" id="PTHR11527">
    <property type="entry name" value="HEAT-SHOCK PROTEIN 20 FAMILY MEMBER"/>
    <property type="match status" value="1"/>
</dbReference>
<dbReference type="CDD" id="cd06471">
    <property type="entry name" value="ACD_LpsHSP_like"/>
    <property type="match status" value="1"/>
</dbReference>
<dbReference type="InterPro" id="IPR031107">
    <property type="entry name" value="Small_HSP"/>
</dbReference>
<name>A0A644XJR7_9ZZZZ</name>
<protein>
    <submittedName>
        <fullName evidence="2">18 kDa heat shock protein</fullName>
    </submittedName>
</protein>
<sequence length="144" mass="16932">MFELQPFRKGHLSKKDFFTNFFDNIFDEDFSPAGVFGSSFKVDVRETEKNFTVDADLPGFKKEDVNVSYKDNYLTIKAKREEEVKEEKENYIRQERSTGEVMRRFFVEDVDEEAINAEFKDGVLKIVLPKKEKVIAEKKVINIK</sequence>
<gene>
    <name evidence="2" type="ORF">SDC9_60676</name>
</gene>
<accession>A0A644XJR7</accession>
<comment type="caution">
    <text evidence="2">The sequence shown here is derived from an EMBL/GenBank/DDBJ whole genome shotgun (WGS) entry which is preliminary data.</text>
</comment>
<organism evidence="2">
    <name type="scientific">bioreactor metagenome</name>
    <dbReference type="NCBI Taxonomy" id="1076179"/>
    <lineage>
        <taxon>unclassified sequences</taxon>
        <taxon>metagenomes</taxon>
        <taxon>ecological metagenomes</taxon>
    </lineage>
</organism>
<dbReference type="SUPFAM" id="SSF49764">
    <property type="entry name" value="HSP20-like chaperones"/>
    <property type="match status" value="1"/>
</dbReference>
<reference evidence="2" key="1">
    <citation type="submission" date="2019-08" db="EMBL/GenBank/DDBJ databases">
        <authorList>
            <person name="Kucharzyk K."/>
            <person name="Murdoch R.W."/>
            <person name="Higgins S."/>
            <person name="Loffler F."/>
        </authorList>
    </citation>
    <scope>NUCLEOTIDE SEQUENCE</scope>
</reference>
<dbReference type="InterPro" id="IPR002068">
    <property type="entry name" value="A-crystallin/Hsp20_dom"/>
</dbReference>
<dbReference type="PROSITE" id="PS01031">
    <property type="entry name" value="SHSP"/>
    <property type="match status" value="1"/>
</dbReference>